<dbReference type="AlphaFoldDB" id="A0A0G3HM57"/>
<dbReference type="RefSeq" id="WP_144412323.1">
    <property type="nucleotide sequence ID" value="NZ_CP011546.1"/>
</dbReference>
<feature type="compositionally biased region" description="Basic and acidic residues" evidence="1">
    <location>
        <begin position="207"/>
        <end position="220"/>
    </location>
</feature>
<keyword evidence="5" id="KW-1185">Reference proteome</keyword>
<dbReference type="Proteomes" id="UP000035548">
    <property type="component" value="Chromosome"/>
</dbReference>
<name>A0A0G3HM57_9CORY</name>
<feature type="transmembrane region" description="Helical" evidence="2">
    <location>
        <begin position="770"/>
        <end position="789"/>
    </location>
</feature>
<evidence type="ECO:0000256" key="3">
    <source>
        <dbReference type="SAM" id="SignalP"/>
    </source>
</evidence>
<dbReference type="EMBL" id="CP011546">
    <property type="protein sequence ID" value="AKK12182.1"/>
    <property type="molecule type" value="Genomic_DNA"/>
</dbReference>
<keyword evidence="3" id="KW-0732">Signal</keyword>
<accession>A0A0G3HM57</accession>
<evidence type="ECO:0008006" key="6">
    <source>
        <dbReference type="Google" id="ProtNLM"/>
    </source>
</evidence>
<evidence type="ECO:0000256" key="1">
    <source>
        <dbReference type="SAM" id="MobiDB-lite"/>
    </source>
</evidence>
<keyword evidence="2" id="KW-1133">Transmembrane helix</keyword>
<reference evidence="4 5" key="1">
    <citation type="journal article" date="2015" name="Genome Announc.">
        <title>Virulence Factor Genes Detected in the Complete Genome Sequence of Corynebacterium uterequi DSM 45634, Isolated from the Uterus of a Maiden Mare.</title>
        <authorList>
            <person name="Ruckert C."/>
            <person name="Kriete M."/>
            <person name="Jaenicke S."/>
            <person name="Winkler A."/>
            <person name="Tauch A."/>
        </authorList>
    </citation>
    <scope>NUCLEOTIDE SEQUENCE [LARGE SCALE GENOMIC DNA]</scope>
    <source>
        <strain evidence="4 5">DSM 45634</strain>
    </source>
</reference>
<protein>
    <recommendedName>
        <fullName evidence="6">Secreted protein</fullName>
    </recommendedName>
</protein>
<keyword evidence="2" id="KW-0812">Transmembrane</keyword>
<feature type="region of interest" description="Disordered" evidence="1">
    <location>
        <begin position="796"/>
        <end position="830"/>
    </location>
</feature>
<dbReference type="PATRIC" id="fig|1072256.5.peg.2186"/>
<gene>
    <name evidence="4" type="ORF">CUTER_11105</name>
</gene>
<evidence type="ECO:0000256" key="2">
    <source>
        <dbReference type="SAM" id="Phobius"/>
    </source>
</evidence>
<sequence length="830" mass="88428">MRRARGWVRALRRIVGATAAATTVGSATVLGSAAALNLDAPSIARNPRDAEVADTWVNPMSRPGESAAVVQVDLVAIPALDDGSVSPGERFDVRARVTNTSPEPAFGVELQPWRAEATSDLPSARRLLSGDLLEFAEWGDPLVVGELAPGESRDVTVTLSADEEDRGFFPLALAASRLHDDPSGDDPALRQEVNTERTIIHVDTAPEAEHDTEGDAEPRSGETPTPLSVIVPVTEIVDILPGETGEAPTPQPLILASENLAQQLAPDGRLSRLLDAYDANAPHAATCLAVDPELVATVDRMARGYTVASDRVDLQRPERLRDTWASDKEPTGQQGTGSAAAATWIDRLRFISSIGCVTPLPWANSSLDALRATGHNSLIHEGLWRGPETFNAVLGTRGIPTTLISPDGYVSPSTAERLALPDNPDNPTSKVLVAGNSVWKDQGADRFHQLAPRVVSVSYDGTLATTLAQSGPEPETVGYSDPELRYYLPLDTAVARDITAASALSMSLDSAESVLAMLPSRVDPNSAARILAAAKREIDRGEAVALPVAEYVQPTSTQATRLSFSDDLALRLEPAFGPPFPDPAAVTKVEITAVKEQAGYTDGLKNILRDDPLLALTRREYILPLRLDQLRSLSTTGRGCVATHTAAVERAAKVLDGSAQRLQQLREGVRLLPPGNVYTRTSENSPLLIAAENVLPLPVEATIEFDGPPDVSLTTPARINIPAASSITVDMRADIPNLAGPTDLKIWLATVDGTAISTPVDIQVRTRNSGSIITVVGMLLLVLLGTVVGKRLLRGRRPRADDAARPPNTDESSPSFSPDPTSQPPKDHRD</sequence>
<feature type="compositionally biased region" description="Polar residues" evidence="1">
    <location>
        <begin position="809"/>
        <end position="820"/>
    </location>
</feature>
<organism evidence="4 5">
    <name type="scientific">Corynebacterium uterequi</name>
    <dbReference type="NCBI Taxonomy" id="1072256"/>
    <lineage>
        <taxon>Bacteria</taxon>
        <taxon>Bacillati</taxon>
        <taxon>Actinomycetota</taxon>
        <taxon>Actinomycetes</taxon>
        <taxon>Mycobacteriales</taxon>
        <taxon>Corynebacteriaceae</taxon>
        <taxon>Corynebacterium</taxon>
    </lineage>
</organism>
<evidence type="ECO:0000313" key="4">
    <source>
        <dbReference type="EMBL" id="AKK12182.1"/>
    </source>
</evidence>
<evidence type="ECO:0000313" key="5">
    <source>
        <dbReference type="Proteomes" id="UP000035548"/>
    </source>
</evidence>
<feature type="region of interest" description="Disordered" evidence="1">
    <location>
        <begin position="204"/>
        <end position="226"/>
    </location>
</feature>
<feature type="chain" id="PRO_5038353201" description="Secreted protein" evidence="3">
    <location>
        <begin position="20"/>
        <end position="830"/>
    </location>
</feature>
<keyword evidence="2" id="KW-0472">Membrane</keyword>
<reference evidence="5" key="2">
    <citation type="submission" date="2015-05" db="EMBL/GenBank/DDBJ databases">
        <title>Complete genome sequence of Corynebacterium uterequi DSM 45634, isolated from the uterus of a maiden mare.</title>
        <authorList>
            <person name="Ruckert C."/>
            <person name="Albersmeier A."/>
            <person name="Winkler A."/>
            <person name="Tauch A."/>
        </authorList>
    </citation>
    <scope>NUCLEOTIDE SEQUENCE [LARGE SCALE GENOMIC DNA]</scope>
    <source>
        <strain evidence="5">DSM 45634</strain>
    </source>
</reference>
<dbReference type="KEGG" id="cut:CUTER_11105"/>
<dbReference type="OrthoDB" id="3797035at2"/>
<proteinExistence type="predicted"/>
<feature type="signal peptide" evidence="3">
    <location>
        <begin position="1"/>
        <end position="19"/>
    </location>
</feature>
<dbReference type="STRING" id="1072256.CUTER_11105"/>